<proteinExistence type="inferred from homology"/>
<dbReference type="OrthoDB" id="2578710at2759"/>
<dbReference type="InterPro" id="IPR017850">
    <property type="entry name" value="Alkaline_phosphatase_core_sf"/>
</dbReference>
<gene>
    <name evidence="3" type="ORF">L202_03357</name>
</gene>
<dbReference type="GeneID" id="30154666"/>
<dbReference type="AlphaFoldDB" id="A0A1E3HSK9"/>
<dbReference type="Pfam" id="PF00884">
    <property type="entry name" value="Sulfatase"/>
    <property type="match status" value="1"/>
</dbReference>
<evidence type="ECO:0000313" key="4">
    <source>
        <dbReference type="Proteomes" id="UP000094065"/>
    </source>
</evidence>
<dbReference type="Gene3D" id="3.40.720.10">
    <property type="entry name" value="Alkaline Phosphatase, subunit A"/>
    <property type="match status" value="1"/>
</dbReference>
<reference evidence="3 4" key="1">
    <citation type="submission" date="2016-06" db="EMBL/GenBank/DDBJ databases">
        <title>Evolution of pathogenesis and genome organization in the Tremellales.</title>
        <authorList>
            <person name="Cuomo C."/>
            <person name="Litvintseva A."/>
            <person name="Heitman J."/>
            <person name="Chen Y."/>
            <person name="Sun S."/>
            <person name="Springer D."/>
            <person name="Dromer F."/>
            <person name="Young S."/>
            <person name="Zeng Q."/>
            <person name="Chapman S."/>
            <person name="Gujja S."/>
            <person name="Saif S."/>
            <person name="Birren B."/>
        </authorList>
    </citation>
    <scope>NUCLEOTIDE SEQUENCE [LARGE SCALE GENOMIC DNA]</scope>
    <source>
        <strain evidence="3 4">CBS 6039</strain>
    </source>
</reference>
<dbReference type="InterPro" id="IPR050738">
    <property type="entry name" value="Sulfatase"/>
</dbReference>
<evidence type="ECO:0000259" key="2">
    <source>
        <dbReference type="Pfam" id="PF00884"/>
    </source>
</evidence>
<dbReference type="RefSeq" id="XP_018994200.1">
    <property type="nucleotide sequence ID" value="XM_019137174.1"/>
</dbReference>
<name>A0A1E3HSK9_9TREE</name>
<dbReference type="PANTHER" id="PTHR42693:SF33">
    <property type="entry name" value="ARYLSULFATASE"/>
    <property type="match status" value="1"/>
</dbReference>
<dbReference type="PANTHER" id="PTHR42693">
    <property type="entry name" value="ARYLSULFATASE FAMILY MEMBER"/>
    <property type="match status" value="1"/>
</dbReference>
<evidence type="ECO:0000256" key="1">
    <source>
        <dbReference type="ARBA" id="ARBA00008779"/>
    </source>
</evidence>
<dbReference type="EMBL" id="AWGJ01000005">
    <property type="protein sequence ID" value="ODN79353.1"/>
    <property type="molecule type" value="Genomic_DNA"/>
</dbReference>
<accession>A0A1E3HSK9</accession>
<dbReference type="Proteomes" id="UP000094065">
    <property type="component" value="Unassembled WGS sequence"/>
</dbReference>
<comment type="similarity">
    <text evidence="1">Belongs to the sulfatase family.</text>
</comment>
<dbReference type="InterPro" id="IPR000917">
    <property type="entry name" value="Sulfatase_N"/>
</dbReference>
<comment type="caution">
    <text evidence="3">The sequence shown here is derived from an EMBL/GenBank/DDBJ whole genome shotgun (WGS) entry which is preliminary data.</text>
</comment>
<protein>
    <recommendedName>
        <fullName evidence="2">Sulfatase N-terminal domain-containing protein</fullName>
    </recommendedName>
</protein>
<dbReference type="STRING" id="1295533.A0A1E3HSK9"/>
<sequence length="108" mass="11940">MTQKRPNFLVILADELGFSDVGCFGSEIHTPNLDKLAREGTRFSDYHTASACSPTRSMLLSGTDAHLAGLGVMYEFIASSTARDPERWNRPGHEEYLNHDVAAMPEVL</sequence>
<keyword evidence="4" id="KW-1185">Reference proteome</keyword>
<evidence type="ECO:0000313" key="3">
    <source>
        <dbReference type="EMBL" id="ODN79353.1"/>
    </source>
</evidence>
<feature type="domain" description="Sulfatase N-terminal" evidence="2">
    <location>
        <begin position="6"/>
        <end position="97"/>
    </location>
</feature>
<dbReference type="SUPFAM" id="SSF53649">
    <property type="entry name" value="Alkaline phosphatase-like"/>
    <property type="match status" value="1"/>
</dbReference>
<dbReference type="GO" id="GO:0004065">
    <property type="term" value="F:arylsulfatase activity"/>
    <property type="evidence" value="ECO:0007669"/>
    <property type="project" value="TreeGrafter"/>
</dbReference>
<organism evidence="3 4">
    <name type="scientific">Cryptococcus amylolentus CBS 6039</name>
    <dbReference type="NCBI Taxonomy" id="1295533"/>
    <lineage>
        <taxon>Eukaryota</taxon>
        <taxon>Fungi</taxon>
        <taxon>Dikarya</taxon>
        <taxon>Basidiomycota</taxon>
        <taxon>Agaricomycotina</taxon>
        <taxon>Tremellomycetes</taxon>
        <taxon>Tremellales</taxon>
        <taxon>Cryptococcaceae</taxon>
        <taxon>Cryptococcus</taxon>
    </lineage>
</organism>